<dbReference type="Gene3D" id="3.20.20.60">
    <property type="entry name" value="Phosphoenolpyruvate-binding domains"/>
    <property type="match status" value="1"/>
</dbReference>
<evidence type="ECO:0000256" key="3">
    <source>
        <dbReference type="ARBA" id="ARBA00004997"/>
    </source>
</evidence>
<dbReference type="InterPro" id="IPR015795">
    <property type="entry name" value="Pyrv_Knase_C"/>
</dbReference>
<evidence type="ECO:0000256" key="16">
    <source>
        <dbReference type="ARBA" id="ARBA00023317"/>
    </source>
</evidence>
<reference evidence="22 23" key="1">
    <citation type="submission" date="2021-01" db="EMBL/GenBank/DDBJ databases">
        <title>Tumebacillus sp. strain ITR2 16S ribosomal RNA gene Genome sequencing and assembly.</title>
        <authorList>
            <person name="Kang M."/>
        </authorList>
    </citation>
    <scope>NUCLEOTIDE SEQUENCE [LARGE SCALE GENOMIC DNA]</scope>
    <source>
        <strain evidence="22 23">ITR2</strain>
    </source>
</reference>
<dbReference type="Gene3D" id="2.40.33.10">
    <property type="entry name" value="PK beta-barrel domain-like"/>
    <property type="match status" value="1"/>
</dbReference>
<dbReference type="InterPro" id="IPR011037">
    <property type="entry name" value="Pyrv_Knase-like_insert_dom_sf"/>
</dbReference>
<dbReference type="NCBIfam" id="NF004491">
    <property type="entry name" value="PRK05826.1"/>
    <property type="match status" value="1"/>
</dbReference>
<evidence type="ECO:0000256" key="18">
    <source>
        <dbReference type="RuleBase" id="RU000504"/>
    </source>
</evidence>
<evidence type="ECO:0000256" key="11">
    <source>
        <dbReference type="ARBA" id="ARBA00022777"/>
    </source>
</evidence>
<evidence type="ECO:0000256" key="1">
    <source>
        <dbReference type="ARBA" id="ARBA00001946"/>
    </source>
</evidence>
<keyword evidence="10" id="KW-0547">Nucleotide-binding</keyword>
<keyword evidence="15 18" id="KW-0324">Glycolysis</keyword>
<evidence type="ECO:0000256" key="4">
    <source>
        <dbReference type="ARBA" id="ARBA00006237"/>
    </source>
</evidence>
<dbReference type="InterPro" id="IPR036918">
    <property type="entry name" value="Pyrv_Knase_C_sf"/>
</dbReference>
<keyword evidence="13 18" id="KW-0460">Magnesium</keyword>
<gene>
    <name evidence="22" type="primary">pyk</name>
    <name evidence="22" type="ORF">JJB07_06285</name>
</gene>
<dbReference type="RefSeq" id="WP_201632318.1">
    <property type="nucleotide sequence ID" value="NZ_JAEQNB010000001.1"/>
</dbReference>
<keyword evidence="9" id="KW-0479">Metal-binding</keyword>
<dbReference type="NCBIfam" id="NF004978">
    <property type="entry name" value="PRK06354.1"/>
    <property type="match status" value="1"/>
</dbReference>
<dbReference type="SUPFAM" id="SSF50800">
    <property type="entry name" value="PK beta-barrel domain-like"/>
    <property type="match status" value="1"/>
</dbReference>
<comment type="caution">
    <text evidence="22">The sequence shown here is derived from an EMBL/GenBank/DDBJ whole genome shotgun (WGS) entry which is preliminary data.</text>
</comment>
<evidence type="ECO:0000259" key="19">
    <source>
        <dbReference type="Pfam" id="PF00224"/>
    </source>
</evidence>
<accession>A0ABS1J7L1</accession>
<dbReference type="EC" id="2.7.1.40" evidence="6 17"/>
<keyword evidence="23" id="KW-1185">Reference proteome</keyword>
<feature type="domain" description="Pyruvate kinase barrel" evidence="19">
    <location>
        <begin position="1"/>
        <end position="323"/>
    </location>
</feature>
<evidence type="ECO:0000256" key="5">
    <source>
        <dbReference type="ARBA" id="ARBA00008663"/>
    </source>
</evidence>
<dbReference type="InterPro" id="IPR008279">
    <property type="entry name" value="PEP-util_enz_mobile_dom"/>
</dbReference>
<dbReference type="SUPFAM" id="SSF52009">
    <property type="entry name" value="Phosphohistidine domain"/>
    <property type="match status" value="1"/>
</dbReference>
<proteinExistence type="inferred from homology"/>
<comment type="similarity">
    <text evidence="4">In the C-terminal section; belongs to the PEP-utilizing enzyme family.</text>
</comment>
<dbReference type="GO" id="GO:0004743">
    <property type="term" value="F:pyruvate kinase activity"/>
    <property type="evidence" value="ECO:0007669"/>
    <property type="project" value="UniProtKB-EC"/>
</dbReference>
<dbReference type="InterPro" id="IPR015813">
    <property type="entry name" value="Pyrv/PenolPyrv_kinase-like_dom"/>
</dbReference>
<dbReference type="InterPro" id="IPR015806">
    <property type="entry name" value="Pyrv_Knase_insert_dom_sf"/>
</dbReference>
<dbReference type="NCBIfam" id="TIGR01064">
    <property type="entry name" value="pyruv_kin"/>
    <property type="match status" value="1"/>
</dbReference>
<comment type="similarity">
    <text evidence="5 18">Belongs to the pyruvate kinase family.</text>
</comment>
<dbReference type="Pfam" id="PF02887">
    <property type="entry name" value="PK_C"/>
    <property type="match status" value="1"/>
</dbReference>
<dbReference type="Pfam" id="PF00224">
    <property type="entry name" value="PK"/>
    <property type="match status" value="1"/>
</dbReference>
<keyword evidence="8 18" id="KW-0808">Transferase</keyword>
<evidence type="ECO:0000256" key="13">
    <source>
        <dbReference type="ARBA" id="ARBA00022842"/>
    </source>
</evidence>
<evidence type="ECO:0000256" key="2">
    <source>
        <dbReference type="ARBA" id="ARBA00001958"/>
    </source>
</evidence>
<organism evidence="22 23">
    <name type="scientific">Tumebacillus amylolyticus</name>
    <dbReference type="NCBI Taxonomy" id="2801339"/>
    <lineage>
        <taxon>Bacteria</taxon>
        <taxon>Bacillati</taxon>
        <taxon>Bacillota</taxon>
        <taxon>Bacilli</taxon>
        <taxon>Bacillales</taxon>
        <taxon>Alicyclobacillaceae</taxon>
        <taxon>Tumebacillus</taxon>
    </lineage>
</organism>
<evidence type="ECO:0000256" key="15">
    <source>
        <dbReference type="ARBA" id="ARBA00023152"/>
    </source>
</evidence>
<dbReference type="InterPro" id="IPR040442">
    <property type="entry name" value="Pyrv_kinase-like_dom_sf"/>
</dbReference>
<evidence type="ECO:0000256" key="8">
    <source>
        <dbReference type="ARBA" id="ARBA00022679"/>
    </source>
</evidence>
<dbReference type="EMBL" id="JAEQNB010000001">
    <property type="protein sequence ID" value="MBL0386260.1"/>
    <property type="molecule type" value="Genomic_DNA"/>
</dbReference>
<dbReference type="SUPFAM" id="SSF51621">
    <property type="entry name" value="Phosphoenolpyruvate/pyruvate domain"/>
    <property type="match status" value="1"/>
</dbReference>
<evidence type="ECO:0000313" key="23">
    <source>
        <dbReference type="Proteomes" id="UP000602284"/>
    </source>
</evidence>
<evidence type="ECO:0000256" key="6">
    <source>
        <dbReference type="ARBA" id="ARBA00012142"/>
    </source>
</evidence>
<evidence type="ECO:0000256" key="12">
    <source>
        <dbReference type="ARBA" id="ARBA00022840"/>
    </source>
</evidence>
<dbReference type="GO" id="GO:0016301">
    <property type="term" value="F:kinase activity"/>
    <property type="evidence" value="ECO:0007669"/>
    <property type="project" value="UniProtKB-KW"/>
</dbReference>
<dbReference type="Gene3D" id="3.50.30.10">
    <property type="entry name" value="Phosphohistidine domain"/>
    <property type="match status" value="1"/>
</dbReference>
<dbReference type="Proteomes" id="UP000602284">
    <property type="component" value="Unassembled WGS sequence"/>
</dbReference>
<feature type="domain" description="PEP-utilising enzyme mobile" evidence="20">
    <location>
        <begin position="504"/>
        <end position="575"/>
    </location>
</feature>
<evidence type="ECO:0000256" key="14">
    <source>
        <dbReference type="ARBA" id="ARBA00022958"/>
    </source>
</evidence>
<keyword evidence="12" id="KW-0067">ATP-binding</keyword>
<evidence type="ECO:0000313" key="22">
    <source>
        <dbReference type="EMBL" id="MBL0386260.1"/>
    </source>
</evidence>
<evidence type="ECO:0000256" key="17">
    <source>
        <dbReference type="NCBIfam" id="TIGR01064"/>
    </source>
</evidence>
<dbReference type="PANTHER" id="PTHR11817">
    <property type="entry name" value="PYRUVATE KINASE"/>
    <property type="match status" value="1"/>
</dbReference>
<evidence type="ECO:0000256" key="7">
    <source>
        <dbReference type="ARBA" id="ARBA00018587"/>
    </source>
</evidence>
<evidence type="ECO:0000256" key="9">
    <source>
        <dbReference type="ARBA" id="ARBA00022723"/>
    </source>
</evidence>
<dbReference type="Gene3D" id="3.40.1380.20">
    <property type="entry name" value="Pyruvate kinase, C-terminal domain"/>
    <property type="match status" value="1"/>
</dbReference>
<keyword evidence="14" id="KW-0630">Potassium</keyword>
<dbReference type="InterPro" id="IPR015793">
    <property type="entry name" value="Pyrv_Knase_brl"/>
</dbReference>
<protein>
    <recommendedName>
        <fullName evidence="7 17">Pyruvate kinase</fullName>
        <ecNumber evidence="6 17">2.7.1.40</ecNumber>
    </recommendedName>
</protein>
<comment type="catalytic activity">
    <reaction evidence="18">
        <text>pyruvate + ATP = phosphoenolpyruvate + ADP + H(+)</text>
        <dbReference type="Rhea" id="RHEA:18157"/>
        <dbReference type="ChEBI" id="CHEBI:15361"/>
        <dbReference type="ChEBI" id="CHEBI:15378"/>
        <dbReference type="ChEBI" id="CHEBI:30616"/>
        <dbReference type="ChEBI" id="CHEBI:58702"/>
        <dbReference type="ChEBI" id="CHEBI:456216"/>
        <dbReference type="EC" id="2.7.1.40"/>
    </reaction>
</comment>
<dbReference type="PRINTS" id="PR01050">
    <property type="entry name" value="PYRUVTKNASE"/>
</dbReference>
<comment type="cofactor">
    <cofactor evidence="1">
        <name>Mg(2+)</name>
        <dbReference type="ChEBI" id="CHEBI:18420"/>
    </cofactor>
</comment>
<keyword evidence="11 18" id="KW-0418">Kinase</keyword>
<dbReference type="InterPro" id="IPR001697">
    <property type="entry name" value="Pyr_Knase"/>
</dbReference>
<sequence>MRRTKIVCTIGPASESVDMLKTLIQNGMNVARLNFSHGTYDEHAARIRNIRQASEELGKPIAIMLDIKGPKIRTGMVRDGAVELQNDAKIILTTEQIELGDENRISISYEGLPEDVTVGSDLRIDDGLIGLIVEKVEGTDIHCRVINGGTLKNRKGINAPGVKLRIESVTEKDVADIRFGVDQGVDLIAASFVRKASDVLDVRRILEEKNATQLIISKIETQEGLELIDEILEVTDGLMVARGDLGVEIPTEEVPLAQKMLIAKCNKLGKPVITATQMLDSMERNPRPTRAEASDVANAIFDGTDAIMLSGETAAGKYPAEAVATMARIAERAEEALFGRLVPARTSTIEAQAGSITDAMSHAVATVAKELKAHAIVTATSSGHTARMVSKHRPSTPIIATTDREEVSRRLLVSWGVYPVLTKKAKTTDELLSVSVEGALASGLVDHGDLLVITAGVPVGQPGTTNMIKVHTIGEVLARGQGIGHRAVSGRLLVSNKTEDLLAIEDGDILVTHSTDRDIVSAMEKAAAVITVEGGLTSHAAVVGISLGIPVIVGVQGATDDLQTGMTVTVDPRTGLVYEGVAHVL</sequence>
<dbReference type="Pfam" id="PF00391">
    <property type="entry name" value="PEP-utilizers"/>
    <property type="match status" value="1"/>
</dbReference>
<dbReference type="SUPFAM" id="SSF52935">
    <property type="entry name" value="PK C-terminal domain-like"/>
    <property type="match status" value="1"/>
</dbReference>
<evidence type="ECO:0000259" key="21">
    <source>
        <dbReference type="Pfam" id="PF02887"/>
    </source>
</evidence>
<name>A0ABS1J7L1_9BACL</name>
<evidence type="ECO:0000256" key="10">
    <source>
        <dbReference type="ARBA" id="ARBA00022741"/>
    </source>
</evidence>
<comment type="cofactor">
    <cofactor evidence="2">
        <name>K(+)</name>
        <dbReference type="ChEBI" id="CHEBI:29103"/>
    </cofactor>
</comment>
<feature type="domain" description="Pyruvate kinase C-terminal" evidence="21">
    <location>
        <begin position="358"/>
        <end position="471"/>
    </location>
</feature>
<evidence type="ECO:0000259" key="20">
    <source>
        <dbReference type="Pfam" id="PF00391"/>
    </source>
</evidence>
<keyword evidence="16 22" id="KW-0670">Pyruvate</keyword>
<dbReference type="InterPro" id="IPR036637">
    <property type="entry name" value="Phosphohistidine_dom_sf"/>
</dbReference>
<comment type="pathway">
    <text evidence="3 18">Carbohydrate degradation; glycolysis; pyruvate from D-glyceraldehyde 3-phosphate: step 5/5.</text>
</comment>